<name>A0A6A6ADH7_9PLEO</name>
<dbReference type="EMBL" id="ML977505">
    <property type="protein sequence ID" value="KAF2129889.1"/>
    <property type="molecule type" value="Genomic_DNA"/>
</dbReference>
<gene>
    <name evidence="1" type="ORF">P153DRAFT_385121</name>
</gene>
<reference evidence="1" key="1">
    <citation type="journal article" date="2020" name="Stud. Mycol.">
        <title>101 Dothideomycetes genomes: a test case for predicting lifestyles and emergence of pathogens.</title>
        <authorList>
            <person name="Haridas S."/>
            <person name="Albert R."/>
            <person name="Binder M."/>
            <person name="Bloem J."/>
            <person name="Labutti K."/>
            <person name="Salamov A."/>
            <person name="Andreopoulos B."/>
            <person name="Baker S."/>
            <person name="Barry K."/>
            <person name="Bills G."/>
            <person name="Bluhm B."/>
            <person name="Cannon C."/>
            <person name="Castanera R."/>
            <person name="Culley D."/>
            <person name="Daum C."/>
            <person name="Ezra D."/>
            <person name="Gonzalez J."/>
            <person name="Henrissat B."/>
            <person name="Kuo A."/>
            <person name="Liang C."/>
            <person name="Lipzen A."/>
            <person name="Lutzoni F."/>
            <person name="Magnuson J."/>
            <person name="Mondo S."/>
            <person name="Nolan M."/>
            <person name="Ohm R."/>
            <person name="Pangilinan J."/>
            <person name="Park H.-J."/>
            <person name="Ramirez L."/>
            <person name="Alfaro M."/>
            <person name="Sun H."/>
            <person name="Tritt A."/>
            <person name="Yoshinaga Y."/>
            <person name="Zwiers L.-H."/>
            <person name="Turgeon B."/>
            <person name="Goodwin S."/>
            <person name="Spatafora J."/>
            <person name="Crous P."/>
            <person name="Grigoriev I."/>
        </authorList>
    </citation>
    <scope>NUCLEOTIDE SEQUENCE</scope>
    <source>
        <strain evidence="1">CBS 119687</strain>
    </source>
</reference>
<accession>A0A6A6ADH7</accession>
<dbReference type="OrthoDB" id="3913514at2759"/>
<keyword evidence="2" id="KW-1185">Reference proteome</keyword>
<evidence type="ECO:0000313" key="1">
    <source>
        <dbReference type="EMBL" id="KAF2129889.1"/>
    </source>
</evidence>
<proteinExistence type="predicted"/>
<organism evidence="1 2">
    <name type="scientific">Dothidotthia symphoricarpi CBS 119687</name>
    <dbReference type="NCBI Taxonomy" id="1392245"/>
    <lineage>
        <taxon>Eukaryota</taxon>
        <taxon>Fungi</taxon>
        <taxon>Dikarya</taxon>
        <taxon>Ascomycota</taxon>
        <taxon>Pezizomycotina</taxon>
        <taxon>Dothideomycetes</taxon>
        <taxon>Pleosporomycetidae</taxon>
        <taxon>Pleosporales</taxon>
        <taxon>Dothidotthiaceae</taxon>
        <taxon>Dothidotthia</taxon>
    </lineage>
</organism>
<dbReference type="RefSeq" id="XP_033524276.1">
    <property type="nucleotide sequence ID" value="XM_033670399.1"/>
</dbReference>
<dbReference type="AlphaFoldDB" id="A0A6A6ADH7"/>
<sequence>MSALELEVQPVQVAEILDMEEPFEDAVPDVKSGVRVDPNAAMQSARFRKTDVVHMSQISNGVRTKGVFTVYKAQYNVRGGYVEYQLIDYLTGGMHKNGAWIREKDLKLERRG</sequence>
<protein>
    <submittedName>
        <fullName evidence="1">Uncharacterized protein</fullName>
    </submittedName>
</protein>
<dbReference type="Proteomes" id="UP000799771">
    <property type="component" value="Unassembled WGS sequence"/>
</dbReference>
<dbReference type="GeneID" id="54410831"/>
<evidence type="ECO:0000313" key="2">
    <source>
        <dbReference type="Proteomes" id="UP000799771"/>
    </source>
</evidence>